<evidence type="ECO:0008006" key="3">
    <source>
        <dbReference type="Google" id="ProtNLM"/>
    </source>
</evidence>
<dbReference type="EMBL" id="JAVHNR010000004">
    <property type="protein sequence ID" value="KAK6344731.1"/>
    <property type="molecule type" value="Genomic_DNA"/>
</dbReference>
<dbReference type="PANTHER" id="PTHR39596:SF2">
    <property type="entry name" value="HET DOMAIN PROTEIN (AFU_ORTHOLOGUE AFUA_1G17550)-RELATED"/>
    <property type="match status" value="1"/>
</dbReference>
<evidence type="ECO:0000313" key="2">
    <source>
        <dbReference type="Proteomes" id="UP001313282"/>
    </source>
</evidence>
<name>A0AAN8N5Q9_9PEZI</name>
<organism evidence="1 2">
    <name type="scientific">Orbilia javanica</name>
    <dbReference type="NCBI Taxonomy" id="47235"/>
    <lineage>
        <taxon>Eukaryota</taxon>
        <taxon>Fungi</taxon>
        <taxon>Dikarya</taxon>
        <taxon>Ascomycota</taxon>
        <taxon>Pezizomycotina</taxon>
        <taxon>Orbiliomycetes</taxon>
        <taxon>Orbiliales</taxon>
        <taxon>Orbiliaceae</taxon>
        <taxon>Orbilia</taxon>
    </lineage>
</organism>
<dbReference type="Proteomes" id="UP001313282">
    <property type="component" value="Unassembled WGS sequence"/>
</dbReference>
<accession>A0AAN8N5Q9</accession>
<sequence length="1127" mass="127661">MPYEIDSEIGLIRQVVIESGTSDDRYIPKALDGDVDPALDQISFSRKLMGQIYEFQRDDTEMPDKGVLSPAAIDLQESLLLPPPEENSTSSSPTGCMNLVQREYMWLRQVFDAIQHEIDQSWPMINHIASICKASRIYRCQNPECQQHQKKLEDLLPLCDWPSFREWIIEVCSCQMHTSYVNRLTRPFLHLSSAVLAINWFLEGAKLARYTNITSNYIDLSGGKVSINLYPICEIIYWGVNFQVYLGNIMFGFLEWGNTMIPHGVVAPALLEATNKARERGICLNRLWNVSLISDRGEHDLPAIMGLAARYPQLRHQNHESCTAGFCGFNTVDATFIRQLHVCEGDGVAHCRENRLFFDPELLKVSMVGGGGTAWSVDAPFEVLGPQAEYATISHVWSDGTGVGIEPPGHVNRCLFEYFANLVKLAGCNAIWWDSISIPLDPVLRKKAINDMHNNYFNSRCTIVHDKYLVNFDWAEDGSPALALIFSPWFTRGWTAVECNMARRIKVVYRKPGTKEPIIKDLDDDILAKDPTLCSRAHWIASNIIRRLRAPIDNVSNLLAILKPRSTSWPRDRMVIAGLLAGIEVSYSMTPTAITKAIFAKIKKISHSSLLHQETSISEFGGWSWCPNHIYDLPASPPGEFRRLLMSGRSCKIDKNGTIIGEFPGRRVNREDFLGRRVIPTSPHPFVNYRIKAALENWQNCLVIGHYPGPYILVETELPNEETYSRANYLPSSDSALCCKYLGTVNTVGDEDMYSSRIYDAVVLHPIIIGREPDTTFDFRTFSKFPTQQELLINGSRSVSLPLKWSFSLDHVWMGDNPIHGDLLVLQKAKVPHPTFGAEHMVWAYSVHNLEVRGADTEAFEILVKEDPCFSLTPGFYIDKVSKWWSEDVPNFGFVDVGQYWPTLGIKSNERTKRPNFTQDVRKIGEAAPSELLFRLEFLSRTITYSAIDKSLAEPADPQSLSGLWACIYPNGKYEFHLFDQAKKDELYITKITSNTRVVPRGYRVLECFSDLIPGSPDLGLGKVKQEFRKEGNPKYPMSALDDAWAYVGIVVRDIDTIDLCGVPGLRNAAGPDYFWKYRRVPRSLLFGGRPSYMMDAPVEPAESPVPSWPWRGINWLGFFIRNLFRS</sequence>
<gene>
    <name evidence="1" type="ORF">TWF718_006689</name>
</gene>
<reference evidence="1 2" key="1">
    <citation type="submission" date="2019-10" db="EMBL/GenBank/DDBJ databases">
        <authorList>
            <person name="Palmer J.M."/>
        </authorList>
    </citation>
    <scope>NUCLEOTIDE SEQUENCE [LARGE SCALE GENOMIC DNA]</scope>
    <source>
        <strain evidence="1 2">TWF718</strain>
    </source>
</reference>
<proteinExistence type="predicted"/>
<dbReference type="AlphaFoldDB" id="A0AAN8N5Q9"/>
<comment type="caution">
    <text evidence="1">The sequence shown here is derived from an EMBL/GenBank/DDBJ whole genome shotgun (WGS) entry which is preliminary data.</text>
</comment>
<keyword evidence="2" id="KW-1185">Reference proteome</keyword>
<evidence type="ECO:0000313" key="1">
    <source>
        <dbReference type="EMBL" id="KAK6344731.1"/>
    </source>
</evidence>
<protein>
    <recommendedName>
        <fullName evidence="3">Heterokaryon incompatibility domain-containing protein</fullName>
    </recommendedName>
</protein>
<dbReference type="PANTHER" id="PTHR39596">
    <property type="match status" value="1"/>
</dbReference>